<evidence type="ECO:0000259" key="11">
    <source>
        <dbReference type="Pfam" id="PF07715"/>
    </source>
</evidence>
<sequence length="778" mass="87721" precursor="true">MTFHAYFRYVCLFLTCLYMAFSAHMHAQEYRQRSDTTRTLLIIDGENGNPIEGAGVLAGGQVLVSLSEGTVTIPSRNSADTVLVQSLGYKSQYISLKDVFKRKNTYTIRLSPEMTTLGEVIIIGERSGITRNAVSGQIPSPAINHALGTSLGALLEQVSGVSSISTGTAIAKPVIQGMYGNRILIINNGTRQTGQQWGADHAPEVDMNGSNSIQVVKGSDAVRYGSEALGGIIIMEQAALPFRTKSLKGKGSMLYGSNGRRFVLTGQMEGTFPFLRDIAWRVQGTCSNSGDRSTANYLLNNTGTRELHTSASLGYDHGRLRIEGFYSRFYNRMGVMLSAQMGSEDLLAERIRLGRPLHTDPFARSITYPYQEVTHQTAVGKIRFSMCDVGNLYWQGSWQKDDRQEKRIRRLGSDIPAVSLHLYSFQNSLRWKWNYNSWQTEIGGQIMFIDNHSRAGTGVVPVIPNYTETQAGIYGIGKYNYSKGGVEAGVRFDGQETRASGYDWTGNPYGGTRKFNNISYSLGAHHLFSGHWKLTTNFGMAWRAPHVYELYSNGNELGSGMFVRGDSVMNSERSYKWISSISYSGKVFSVHADGYLQWISGYIYDEPQKENITVISGAYPIFQYRQTPAFFRGMDFDFHFMPADSWDYHLTASFIRANERTTGNYLPYIPPFRLNHELSWNHRTRSHFRLRLGVRHRFVAKQTRFDPDTDLIPYTPPAYHLFGADVDLECPVRCGHILRFMISADNILNKEYKEYTNRSRYYAHDMGRDVRCGVSWSF</sequence>
<dbReference type="Gene3D" id="2.170.130.10">
    <property type="entry name" value="TonB-dependent receptor, plug domain"/>
    <property type="match status" value="1"/>
</dbReference>
<keyword evidence="12" id="KW-0675">Receptor</keyword>
<keyword evidence="3" id="KW-1134">Transmembrane beta strand</keyword>
<feature type="signal peptide" evidence="9">
    <location>
        <begin position="1"/>
        <end position="27"/>
    </location>
</feature>
<reference evidence="12 13" key="1">
    <citation type="journal article" date="2016" name="BMC Genomics">
        <title>Type VI secretion systems of human gut Bacteroidales segregate into three genetic architectures, two of which are contained on mobile genetic elements.</title>
        <authorList>
            <person name="Coyne M.J."/>
            <person name="Roelofs K.G."/>
            <person name="Comstock L.E."/>
        </authorList>
    </citation>
    <scope>NUCLEOTIDE SEQUENCE [LARGE SCALE GENOMIC DNA]</scope>
    <source>
        <strain evidence="12 13">CL09T03C01</strain>
    </source>
</reference>
<dbReference type="InterPro" id="IPR036942">
    <property type="entry name" value="Beta-barrel_TonB_sf"/>
</dbReference>
<dbReference type="InterPro" id="IPR000531">
    <property type="entry name" value="Beta-barrel_TonB"/>
</dbReference>
<organism evidence="12 13">
    <name type="scientific">Bacteroides stercoris</name>
    <dbReference type="NCBI Taxonomy" id="46506"/>
    <lineage>
        <taxon>Bacteria</taxon>
        <taxon>Pseudomonadati</taxon>
        <taxon>Bacteroidota</taxon>
        <taxon>Bacteroidia</taxon>
        <taxon>Bacteroidales</taxon>
        <taxon>Bacteroidaceae</taxon>
        <taxon>Bacteroides</taxon>
    </lineage>
</organism>
<keyword evidence="6 8" id="KW-0472">Membrane</keyword>
<dbReference type="GeneID" id="69589713"/>
<keyword evidence="9" id="KW-0732">Signal</keyword>
<dbReference type="PANTHER" id="PTHR30069:SF40">
    <property type="entry name" value="TONB-DEPENDENT RECEPTOR NMB0964-RELATED"/>
    <property type="match status" value="1"/>
</dbReference>
<dbReference type="AlphaFoldDB" id="A0A108T3G8"/>
<gene>
    <name evidence="12" type="ORF">AA415_02763</name>
</gene>
<evidence type="ECO:0000256" key="4">
    <source>
        <dbReference type="ARBA" id="ARBA00022692"/>
    </source>
</evidence>
<evidence type="ECO:0000256" key="1">
    <source>
        <dbReference type="ARBA" id="ARBA00004571"/>
    </source>
</evidence>
<keyword evidence="4" id="KW-0812">Transmembrane</keyword>
<protein>
    <submittedName>
        <fullName evidence="12">Putative TonB-dependent receptor</fullName>
    </submittedName>
</protein>
<dbReference type="Proteomes" id="UP000056419">
    <property type="component" value="Unassembled WGS sequence"/>
</dbReference>
<evidence type="ECO:0000256" key="9">
    <source>
        <dbReference type="SAM" id="SignalP"/>
    </source>
</evidence>
<feature type="chain" id="PRO_5007130662" evidence="9">
    <location>
        <begin position="28"/>
        <end position="778"/>
    </location>
</feature>
<keyword evidence="5 8" id="KW-0798">TonB box</keyword>
<evidence type="ECO:0000313" key="12">
    <source>
        <dbReference type="EMBL" id="KWR52714.1"/>
    </source>
</evidence>
<dbReference type="PATRIC" id="fig|46506.5.peg.2974"/>
<evidence type="ECO:0000259" key="10">
    <source>
        <dbReference type="Pfam" id="PF00593"/>
    </source>
</evidence>
<dbReference type="STRING" id="46506.AA415_02763"/>
<dbReference type="Gene3D" id="2.40.170.20">
    <property type="entry name" value="TonB-dependent receptor, beta-barrel domain"/>
    <property type="match status" value="1"/>
</dbReference>
<evidence type="ECO:0000256" key="2">
    <source>
        <dbReference type="ARBA" id="ARBA00022448"/>
    </source>
</evidence>
<dbReference type="Pfam" id="PF00593">
    <property type="entry name" value="TonB_dep_Rec_b-barrel"/>
    <property type="match status" value="1"/>
</dbReference>
<evidence type="ECO:0000313" key="13">
    <source>
        <dbReference type="Proteomes" id="UP000056419"/>
    </source>
</evidence>
<dbReference type="PANTHER" id="PTHR30069">
    <property type="entry name" value="TONB-DEPENDENT OUTER MEMBRANE RECEPTOR"/>
    <property type="match status" value="1"/>
</dbReference>
<evidence type="ECO:0000256" key="8">
    <source>
        <dbReference type="RuleBase" id="RU003357"/>
    </source>
</evidence>
<dbReference type="Pfam" id="PF07715">
    <property type="entry name" value="Plug"/>
    <property type="match status" value="1"/>
</dbReference>
<dbReference type="RefSeq" id="WP_060386381.1">
    <property type="nucleotide sequence ID" value="NZ_CAXSRQ010000020.1"/>
</dbReference>
<evidence type="ECO:0000256" key="5">
    <source>
        <dbReference type="ARBA" id="ARBA00023077"/>
    </source>
</evidence>
<proteinExistence type="inferred from homology"/>
<dbReference type="GO" id="GO:0009279">
    <property type="term" value="C:cell outer membrane"/>
    <property type="evidence" value="ECO:0007669"/>
    <property type="project" value="UniProtKB-SubCell"/>
</dbReference>
<accession>A0A108T3G8</accession>
<comment type="similarity">
    <text evidence="8">Belongs to the TonB-dependent receptor family.</text>
</comment>
<dbReference type="GO" id="GO:0015344">
    <property type="term" value="F:siderophore uptake transmembrane transporter activity"/>
    <property type="evidence" value="ECO:0007669"/>
    <property type="project" value="TreeGrafter"/>
</dbReference>
<name>A0A108T3G8_BACSE</name>
<feature type="domain" description="TonB-dependent receptor plug" evidence="11">
    <location>
        <begin position="138"/>
        <end position="232"/>
    </location>
</feature>
<dbReference type="InterPro" id="IPR037066">
    <property type="entry name" value="Plug_dom_sf"/>
</dbReference>
<dbReference type="InterPro" id="IPR039426">
    <property type="entry name" value="TonB-dep_rcpt-like"/>
</dbReference>
<dbReference type="InterPro" id="IPR012910">
    <property type="entry name" value="Plug_dom"/>
</dbReference>
<feature type="domain" description="TonB-dependent receptor-like beta-barrel" evidence="10">
    <location>
        <begin position="308"/>
        <end position="726"/>
    </location>
</feature>
<comment type="subcellular location">
    <subcellularLocation>
        <location evidence="1">Cell outer membrane</location>
        <topology evidence="1">Multi-pass membrane protein</topology>
    </subcellularLocation>
</comment>
<evidence type="ECO:0000256" key="6">
    <source>
        <dbReference type="ARBA" id="ARBA00023136"/>
    </source>
</evidence>
<dbReference type="GO" id="GO:0044718">
    <property type="term" value="P:siderophore transmembrane transport"/>
    <property type="evidence" value="ECO:0007669"/>
    <property type="project" value="TreeGrafter"/>
</dbReference>
<dbReference type="SUPFAM" id="SSF56935">
    <property type="entry name" value="Porins"/>
    <property type="match status" value="1"/>
</dbReference>
<keyword evidence="2" id="KW-0813">Transport</keyword>
<keyword evidence="13" id="KW-1185">Reference proteome</keyword>
<evidence type="ECO:0000256" key="3">
    <source>
        <dbReference type="ARBA" id="ARBA00022452"/>
    </source>
</evidence>
<dbReference type="EMBL" id="LRGC01000018">
    <property type="protein sequence ID" value="KWR52714.1"/>
    <property type="molecule type" value="Genomic_DNA"/>
</dbReference>
<evidence type="ECO:0000256" key="7">
    <source>
        <dbReference type="ARBA" id="ARBA00023237"/>
    </source>
</evidence>
<keyword evidence="7" id="KW-0998">Cell outer membrane</keyword>
<comment type="caution">
    <text evidence="12">The sequence shown here is derived from an EMBL/GenBank/DDBJ whole genome shotgun (WGS) entry which is preliminary data.</text>
</comment>